<sequence>MVIESRRPVGVFDARTDGKVVRLGGTRRSRGGREHGNRSVFGDGSVGAGG</sequence>
<dbReference type="AlphaFoldDB" id="A0A6J4UZN8"/>
<evidence type="ECO:0000256" key="1">
    <source>
        <dbReference type="SAM" id="MobiDB-lite"/>
    </source>
</evidence>
<gene>
    <name evidence="2" type="ORF">AVDCRST_MAG19-1948</name>
</gene>
<name>A0A6J4UZN8_9BACT</name>
<reference evidence="2" key="1">
    <citation type="submission" date="2020-02" db="EMBL/GenBank/DDBJ databases">
        <authorList>
            <person name="Meier V. D."/>
        </authorList>
    </citation>
    <scope>NUCLEOTIDE SEQUENCE</scope>
    <source>
        <strain evidence="2">AVDCRST_MAG19</strain>
    </source>
</reference>
<accession>A0A6J4UZN8</accession>
<feature type="region of interest" description="Disordered" evidence="1">
    <location>
        <begin position="24"/>
        <end position="50"/>
    </location>
</feature>
<proteinExistence type="predicted"/>
<protein>
    <submittedName>
        <fullName evidence="2">Uncharacterized protein</fullName>
    </submittedName>
</protein>
<dbReference type="EMBL" id="CADCWL010000085">
    <property type="protein sequence ID" value="CAA9562599.1"/>
    <property type="molecule type" value="Genomic_DNA"/>
</dbReference>
<organism evidence="2">
    <name type="scientific">uncultured Thermomicrobiales bacterium</name>
    <dbReference type="NCBI Taxonomy" id="1645740"/>
    <lineage>
        <taxon>Bacteria</taxon>
        <taxon>Pseudomonadati</taxon>
        <taxon>Thermomicrobiota</taxon>
        <taxon>Thermomicrobia</taxon>
        <taxon>Thermomicrobiales</taxon>
        <taxon>environmental samples</taxon>
    </lineage>
</organism>
<evidence type="ECO:0000313" key="2">
    <source>
        <dbReference type="EMBL" id="CAA9562599.1"/>
    </source>
</evidence>